<proteinExistence type="predicted"/>
<keyword evidence="2" id="KW-0963">Cytoplasm</keyword>
<comment type="subcellular location">
    <subcellularLocation>
        <location evidence="1">Cytoplasm</location>
    </subcellularLocation>
</comment>
<dbReference type="PANTHER" id="PTHR12609">
    <property type="entry name" value="MICROTUBULE ASSOCIATED PROTEIN XMAP215"/>
    <property type="match status" value="1"/>
</dbReference>
<dbReference type="InterPro" id="IPR011989">
    <property type="entry name" value="ARM-like"/>
</dbReference>
<dbReference type="GO" id="GO:0061863">
    <property type="term" value="F:microtubule plus end polymerase"/>
    <property type="evidence" value="ECO:0007669"/>
    <property type="project" value="InterPro"/>
</dbReference>
<evidence type="ECO:0000313" key="5">
    <source>
        <dbReference type="Proteomes" id="UP000245207"/>
    </source>
</evidence>
<dbReference type="Gene3D" id="1.25.10.10">
    <property type="entry name" value="Leucine-rich Repeat Variant"/>
    <property type="match status" value="1"/>
</dbReference>
<keyword evidence="5" id="KW-1185">Reference proteome</keyword>
<protein>
    <recommendedName>
        <fullName evidence="3">XMAP215/Dis1/CLASP TOG domain-containing protein</fullName>
    </recommendedName>
</protein>
<dbReference type="Proteomes" id="UP000245207">
    <property type="component" value="Unassembled WGS sequence"/>
</dbReference>
<dbReference type="InterPro" id="IPR045110">
    <property type="entry name" value="XMAP215"/>
</dbReference>
<dbReference type="GO" id="GO:0007051">
    <property type="term" value="P:spindle organization"/>
    <property type="evidence" value="ECO:0007669"/>
    <property type="project" value="InterPro"/>
</dbReference>
<evidence type="ECO:0000259" key="3">
    <source>
        <dbReference type="Pfam" id="PF21041"/>
    </source>
</evidence>
<dbReference type="GO" id="GO:0030951">
    <property type="term" value="P:establishment or maintenance of microtubule cytoskeleton polarity"/>
    <property type="evidence" value="ECO:0007669"/>
    <property type="project" value="InterPro"/>
</dbReference>
<organism evidence="4 5">
    <name type="scientific">Artemisia annua</name>
    <name type="common">Sweet wormwood</name>
    <dbReference type="NCBI Taxonomy" id="35608"/>
    <lineage>
        <taxon>Eukaryota</taxon>
        <taxon>Viridiplantae</taxon>
        <taxon>Streptophyta</taxon>
        <taxon>Embryophyta</taxon>
        <taxon>Tracheophyta</taxon>
        <taxon>Spermatophyta</taxon>
        <taxon>Magnoliopsida</taxon>
        <taxon>eudicotyledons</taxon>
        <taxon>Gunneridae</taxon>
        <taxon>Pentapetalae</taxon>
        <taxon>asterids</taxon>
        <taxon>campanulids</taxon>
        <taxon>Asterales</taxon>
        <taxon>Asteraceae</taxon>
        <taxon>Asteroideae</taxon>
        <taxon>Anthemideae</taxon>
        <taxon>Artemisiinae</taxon>
        <taxon>Artemisia</taxon>
    </lineage>
</organism>
<dbReference type="AlphaFoldDB" id="A0A2U1PIC3"/>
<accession>A0A2U1PIC3</accession>
<evidence type="ECO:0000256" key="2">
    <source>
        <dbReference type="ARBA" id="ARBA00022490"/>
    </source>
</evidence>
<dbReference type="STRING" id="35608.A0A2U1PIC3"/>
<dbReference type="OrthoDB" id="1677994at2759"/>
<dbReference type="Pfam" id="PF21041">
    <property type="entry name" value="XMAP215_CLASP_TOG"/>
    <property type="match status" value="1"/>
</dbReference>
<gene>
    <name evidence="4" type="ORF">CTI12_AA148890</name>
</gene>
<feature type="domain" description="XMAP215/Dis1/CLASP TOG" evidence="3">
    <location>
        <begin position="11"/>
        <end position="104"/>
    </location>
</feature>
<dbReference type="EMBL" id="PKPP01001121">
    <property type="protein sequence ID" value="PWA85427.1"/>
    <property type="molecule type" value="Genomic_DNA"/>
</dbReference>
<evidence type="ECO:0000313" key="4">
    <source>
        <dbReference type="EMBL" id="PWA85427.1"/>
    </source>
</evidence>
<name>A0A2U1PIC3_ARTAN</name>
<dbReference type="GO" id="GO:0051010">
    <property type="term" value="F:microtubule plus-end binding"/>
    <property type="evidence" value="ECO:0007669"/>
    <property type="project" value="InterPro"/>
</dbReference>
<dbReference type="GO" id="GO:0005737">
    <property type="term" value="C:cytoplasm"/>
    <property type="evidence" value="ECO:0007669"/>
    <property type="project" value="UniProtKB-SubCell"/>
</dbReference>
<comment type="caution">
    <text evidence="4">The sequence shown here is derived from an EMBL/GenBank/DDBJ whole genome shotgun (WGS) entry which is preliminary data.</text>
</comment>
<sequence length="119" mass="13273">MHFCLKKTCFIFERMSKIMKEHKNPKVLSEGLLWMVSAVDDFGVAHLKLKDVIDFCKDTGLQSSAAATRNATIKLIGASHKFVGPDIKAFLSDVKPALLSAVEAECEKNPFEVHVHTDR</sequence>
<reference evidence="4 5" key="1">
    <citation type="journal article" date="2018" name="Mol. Plant">
        <title>The genome of Artemisia annua provides insight into the evolution of Asteraceae family and artemisinin biosynthesis.</title>
        <authorList>
            <person name="Shen Q."/>
            <person name="Zhang L."/>
            <person name="Liao Z."/>
            <person name="Wang S."/>
            <person name="Yan T."/>
            <person name="Shi P."/>
            <person name="Liu M."/>
            <person name="Fu X."/>
            <person name="Pan Q."/>
            <person name="Wang Y."/>
            <person name="Lv Z."/>
            <person name="Lu X."/>
            <person name="Zhang F."/>
            <person name="Jiang W."/>
            <person name="Ma Y."/>
            <person name="Chen M."/>
            <person name="Hao X."/>
            <person name="Li L."/>
            <person name="Tang Y."/>
            <person name="Lv G."/>
            <person name="Zhou Y."/>
            <person name="Sun X."/>
            <person name="Brodelius P.E."/>
            <person name="Rose J.K.C."/>
            <person name="Tang K."/>
        </authorList>
    </citation>
    <scope>NUCLEOTIDE SEQUENCE [LARGE SCALE GENOMIC DNA]</scope>
    <source>
        <strain evidence="5">cv. Huhao1</strain>
        <tissue evidence="4">Leaf</tissue>
    </source>
</reference>
<evidence type="ECO:0000256" key="1">
    <source>
        <dbReference type="ARBA" id="ARBA00004496"/>
    </source>
</evidence>
<dbReference type="GO" id="GO:0046785">
    <property type="term" value="P:microtubule polymerization"/>
    <property type="evidence" value="ECO:0007669"/>
    <property type="project" value="InterPro"/>
</dbReference>
<dbReference type="InterPro" id="IPR048491">
    <property type="entry name" value="XMAP215_CLASP_TOG"/>
</dbReference>